<dbReference type="SMART" id="SM00363">
    <property type="entry name" value="S4"/>
    <property type="match status" value="1"/>
</dbReference>
<dbReference type="GO" id="GO:0000455">
    <property type="term" value="P:enzyme-directed rRNA pseudouridine synthesis"/>
    <property type="evidence" value="ECO:0007669"/>
    <property type="project" value="TreeGrafter"/>
</dbReference>
<dbReference type="GO" id="GO:0003723">
    <property type="term" value="F:RNA binding"/>
    <property type="evidence" value="ECO:0007669"/>
    <property type="project" value="InterPro"/>
</dbReference>
<name>A0A3B1AGK2_9ZZZZ</name>
<accession>A0A3B1AGK2</accession>
<dbReference type="CDD" id="cd02869">
    <property type="entry name" value="PseudoU_synth_RluA_like"/>
    <property type="match status" value="1"/>
</dbReference>
<dbReference type="PANTHER" id="PTHR21600">
    <property type="entry name" value="MITOCHONDRIAL RNA PSEUDOURIDINE SYNTHASE"/>
    <property type="match status" value="1"/>
</dbReference>
<dbReference type="InterPro" id="IPR050188">
    <property type="entry name" value="RluA_PseudoU_synthase"/>
</dbReference>
<dbReference type="EC" id="5.4.99.23" evidence="4"/>
<protein>
    <submittedName>
        <fullName evidence="4">Ribosomal large subunit pseudouridine synthase D</fullName>
        <ecNumber evidence="4">5.4.99.23</ecNumber>
    </submittedName>
</protein>
<dbReference type="SUPFAM" id="SSF55174">
    <property type="entry name" value="Alpha-L RNA-binding motif"/>
    <property type="match status" value="1"/>
</dbReference>
<dbReference type="SUPFAM" id="SSF55120">
    <property type="entry name" value="Pseudouridine synthase"/>
    <property type="match status" value="1"/>
</dbReference>
<evidence type="ECO:0000256" key="1">
    <source>
        <dbReference type="ARBA" id="ARBA00010876"/>
    </source>
</evidence>
<dbReference type="NCBIfam" id="TIGR00005">
    <property type="entry name" value="rluA_subfam"/>
    <property type="match status" value="1"/>
</dbReference>
<dbReference type="InterPro" id="IPR020103">
    <property type="entry name" value="PsdUridine_synth_cat_dom_sf"/>
</dbReference>
<feature type="domain" description="RNA-binding S4" evidence="3">
    <location>
        <begin position="21"/>
        <end position="78"/>
    </location>
</feature>
<organism evidence="4">
    <name type="scientific">hydrothermal vent metagenome</name>
    <dbReference type="NCBI Taxonomy" id="652676"/>
    <lineage>
        <taxon>unclassified sequences</taxon>
        <taxon>metagenomes</taxon>
        <taxon>ecological metagenomes</taxon>
    </lineage>
</organism>
<dbReference type="InterPro" id="IPR006145">
    <property type="entry name" value="PsdUridine_synth_RsuA/RluA"/>
</dbReference>
<evidence type="ECO:0000313" key="4">
    <source>
        <dbReference type="EMBL" id="VAW99003.1"/>
    </source>
</evidence>
<reference evidence="4" key="1">
    <citation type="submission" date="2018-06" db="EMBL/GenBank/DDBJ databases">
        <authorList>
            <person name="Zhirakovskaya E."/>
        </authorList>
    </citation>
    <scope>NUCLEOTIDE SEQUENCE</scope>
</reference>
<dbReference type="NCBIfam" id="NF008385">
    <property type="entry name" value="PRK11180.1"/>
    <property type="match status" value="1"/>
</dbReference>
<proteinExistence type="inferred from homology"/>
<dbReference type="Gene3D" id="3.10.290.10">
    <property type="entry name" value="RNA-binding S4 domain"/>
    <property type="match status" value="1"/>
</dbReference>
<comment type="similarity">
    <text evidence="1">Belongs to the pseudouridine synthase RluA family.</text>
</comment>
<dbReference type="InterPro" id="IPR036986">
    <property type="entry name" value="S4_RNA-bd_sf"/>
</dbReference>
<dbReference type="InterPro" id="IPR006224">
    <property type="entry name" value="PsdUridine_synth_RluA-like_CS"/>
</dbReference>
<sequence length="322" mass="36122">MTQARQIEQLSAIVPEHLAGRRLDQILAILFNDYSRARLQQLIKEKHVLVDNEQRKAKDKLMGGEQIQLDVVIIEQEAWTAENIALDVIYEDESIIVINKPVGLVVHPAPGNYNGTLVNALLYHYPELSLVPRAGVVHRLDKDTSGLLVVARTVQAQTQLVQQLQNRTVRKEYITLVHGEIVAGGTIEAAIGRDPKNRLKMAVVNGAKEAITHYSIDKKYKDFTLLKVAIITGRTHQIRVHMKSINHAVVGDTVYSGRVRIPAGSSDVLREKLSDFKRQALHAYQLEIIHPALQSAMSWTCPLAKDIEEICLLLDVENKHDN</sequence>
<dbReference type="Pfam" id="PF00849">
    <property type="entry name" value="PseudoU_synth_2"/>
    <property type="match status" value="1"/>
</dbReference>
<gene>
    <name evidence="4" type="ORF">MNBD_GAMMA22-1401</name>
</gene>
<evidence type="ECO:0000256" key="2">
    <source>
        <dbReference type="ARBA" id="ARBA00023235"/>
    </source>
</evidence>
<dbReference type="PROSITE" id="PS50889">
    <property type="entry name" value="S4"/>
    <property type="match status" value="1"/>
</dbReference>
<dbReference type="Pfam" id="PF01479">
    <property type="entry name" value="S4"/>
    <property type="match status" value="1"/>
</dbReference>
<dbReference type="GO" id="GO:0160140">
    <property type="term" value="F:23S rRNA pseudouridine(1911/1915/1917) synthase activity"/>
    <property type="evidence" value="ECO:0007669"/>
    <property type="project" value="UniProtKB-EC"/>
</dbReference>
<dbReference type="EMBL" id="UOFS01000039">
    <property type="protein sequence ID" value="VAW99003.1"/>
    <property type="molecule type" value="Genomic_DNA"/>
</dbReference>
<dbReference type="PROSITE" id="PS01129">
    <property type="entry name" value="PSI_RLU"/>
    <property type="match status" value="1"/>
</dbReference>
<dbReference type="CDD" id="cd00165">
    <property type="entry name" value="S4"/>
    <property type="match status" value="1"/>
</dbReference>
<dbReference type="AlphaFoldDB" id="A0A3B1AGK2"/>
<dbReference type="InterPro" id="IPR006225">
    <property type="entry name" value="PsdUridine_synth_RluC/D"/>
</dbReference>
<evidence type="ECO:0000259" key="3">
    <source>
        <dbReference type="SMART" id="SM00363"/>
    </source>
</evidence>
<dbReference type="InterPro" id="IPR002942">
    <property type="entry name" value="S4_RNA-bd"/>
</dbReference>
<dbReference type="Gene3D" id="3.30.2350.10">
    <property type="entry name" value="Pseudouridine synthase"/>
    <property type="match status" value="1"/>
</dbReference>
<dbReference type="PANTHER" id="PTHR21600:SF44">
    <property type="entry name" value="RIBOSOMAL LARGE SUBUNIT PSEUDOURIDINE SYNTHASE D"/>
    <property type="match status" value="1"/>
</dbReference>
<keyword evidence="2 4" id="KW-0413">Isomerase</keyword>